<gene>
    <name evidence="1" type="ORF">J2S42_007739</name>
</gene>
<reference evidence="1 2" key="1">
    <citation type="submission" date="2023-07" db="EMBL/GenBank/DDBJ databases">
        <title>Sequencing the genomes of 1000 actinobacteria strains.</title>
        <authorList>
            <person name="Klenk H.-P."/>
        </authorList>
    </citation>
    <scope>NUCLEOTIDE SEQUENCE [LARGE SCALE GENOMIC DNA]</scope>
    <source>
        <strain evidence="1 2">DSM 44709</strain>
    </source>
</reference>
<organism evidence="1 2">
    <name type="scientific">Catenuloplanes indicus</name>
    <dbReference type="NCBI Taxonomy" id="137267"/>
    <lineage>
        <taxon>Bacteria</taxon>
        <taxon>Bacillati</taxon>
        <taxon>Actinomycetota</taxon>
        <taxon>Actinomycetes</taxon>
        <taxon>Micromonosporales</taxon>
        <taxon>Micromonosporaceae</taxon>
        <taxon>Catenuloplanes</taxon>
    </lineage>
</organism>
<dbReference type="AlphaFoldDB" id="A0AAE4B158"/>
<dbReference type="EMBL" id="JAUSUZ010000001">
    <property type="protein sequence ID" value="MDQ0371070.1"/>
    <property type="molecule type" value="Genomic_DNA"/>
</dbReference>
<dbReference type="RefSeq" id="WP_307247547.1">
    <property type="nucleotide sequence ID" value="NZ_JAUSUZ010000001.1"/>
</dbReference>
<dbReference type="Proteomes" id="UP001240236">
    <property type="component" value="Unassembled WGS sequence"/>
</dbReference>
<keyword evidence="2" id="KW-1185">Reference proteome</keyword>
<proteinExistence type="predicted"/>
<protein>
    <submittedName>
        <fullName evidence="1">Uncharacterized protein</fullName>
    </submittedName>
</protein>
<sequence>MAVLIPFIANGDGKGAKPDASSAASNSGQASTIQANSGGCNVQGSGNVVACGPGLEQSYGQISLAYYIDSFYYTGTAQELPAPPDYPAENANDHCKEWQSWIAGNPAMYNTYPYIDLEMLSGSADLVVVKSAEVAIFKRTPSAGGTALTCRHTGGDIPS</sequence>
<evidence type="ECO:0000313" key="1">
    <source>
        <dbReference type="EMBL" id="MDQ0371070.1"/>
    </source>
</evidence>
<evidence type="ECO:0000313" key="2">
    <source>
        <dbReference type="Proteomes" id="UP001240236"/>
    </source>
</evidence>
<name>A0AAE4B158_9ACTN</name>
<comment type="caution">
    <text evidence="1">The sequence shown here is derived from an EMBL/GenBank/DDBJ whole genome shotgun (WGS) entry which is preliminary data.</text>
</comment>
<accession>A0AAE4B158</accession>